<keyword evidence="2" id="KW-0963">Cytoplasm</keyword>
<name>A0ABQ7Q311_PLUXY</name>
<keyword evidence="3" id="KW-0677">Repeat</keyword>
<dbReference type="Gene3D" id="1.25.10.10">
    <property type="entry name" value="Leucine-rich Repeat Variant"/>
    <property type="match status" value="3"/>
</dbReference>
<dbReference type="InterPro" id="IPR024372">
    <property type="entry name" value="Ecm29_N"/>
</dbReference>
<feature type="domain" description="Proteasome component Ecm29 N-terminal" evidence="6">
    <location>
        <begin position="294"/>
        <end position="508"/>
    </location>
</feature>
<dbReference type="PANTHER" id="PTHR23346">
    <property type="entry name" value="TRANSLATIONAL ACTIVATOR GCN1-RELATED"/>
    <property type="match status" value="1"/>
</dbReference>
<dbReference type="InterPro" id="IPR055443">
    <property type="entry name" value="HEAT_ECM29"/>
</dbReference>
<reference evidence="9 10" key="1">
    <citation type="submission" date="2021-06" db="EMBL/GenBank/DDBJ databases">
        <title>A haploid diamondback moth (Plutella xylostella L.) genome assembly resolves 31 chromosomes and identifies a diamide resistance mutation.</title>
        <authorList>
            <person name="Ward C.M."/>
            <person name="Perry K.D."/>
            <person name="Baker G."/>
            <person name="Powis K."/>
            <person name="Heckel D.G."/>
            <person name="Baxter S.W."/>
        </authorList>
    </citation>
    <scope>NUCLEOTIDE SEQUENCE [LARGE SCALE GENOMIC DNA]</scope>
    <source>
        <strain evidence="9 10">LV</strain>
        <tissue evidence="9">Single pupa</tissue>
    </source>
</reference>
<evidence type="ECO:0000256" key="3">
    <source>
        <dbReference type="ARBA" id="ARBA00022737"/>
    </source>
</evidence>
<dbReference type="Pfam" id="PF23702">
    <property type="entry name" value="ARM_ECM29"/>
    <property type="match status" value="1"/>
</dbReference>
<proteinExistence type="predicted"/>
<evidence type="ECO:0000259" key="7">
    <source>
        <dbReference type="Pfam" id="PF23702"/>
    </source>
</evidence>
<dbReference type="Pfam" id="PF24492">
    <property type="entry name" value="HEAT_ECM29"/>
    <property type="match status" value="1"/>
</dbReference>
<evidence type="ECO:0000256" key="5">
    <source>
        <dbReference type="SAM" id="MobiDB-lite"/>
    </source>
</evidence>
<dbReference type="SUPFAM" id="SSF48371">
    <property type="entry name" value="ARM repeat"/>
    <property type="match status" value="3"/>
</dbReference>
<feature type="region of interest" description="Disordered" evidence="5">
    <location>
        <begin position="415"/>
        <end position="457"/>
    </location>
</feature>
<feature type="domain" description="ECM29 ARM-like repeats" evidence="7">
    <location>
        <begin position="638"/>
        <end position="775"/>
    </location>
</feature>
<protein>
    <recommendedName>
        <fullName evidence="11">Proteasome-associated protein ECM29-like protein</fullName>
    </recommendedName>
</protein>
<evidence type="ECO:0000256" key="1">
    <source>
        <dbReference type="ARBA" id="ARBA00004496"/>
    </source>
</evidence>
<evidence type="ECO:0000259" key="8">
    <source>
        <dbReference type="Pfam" id="PF24492"/>
    </source>
</evidence>
<dbReference type="Pfam" id="PF13001">
    <property type="entry name" value="ECM29_N"/>
    <property type="match status" value="2"/>
</dbReference>
<dbReference type="EMBL" id="JAHIBW010000022">
    <property type="protein sequence ID" value="KAG7299620.1"/>
    <property type="molecule type" value="Genomic_DNA"/>
</dbReference>
<organism evidence="9 10">
    <name type="scientific">Plutella xylostella</name>
    <name type="common">Diamondback moth</name>
    <name type="synonym">Plutella maculipennis</name>
    <dbReference type="NCBI Taxonomy" id="51655"/>
    <lineage>
        <taxon>Eukaryota</taxon>
        <taxon>Metazoa</taxon>
        <taxon>Ecdysozoa</taxon>
        <taxon>Arthropoda</taxon>
        <taxon>Hexapoda</taxon>
        <taxon>Insecta</taxon>
        <taxon>Pterygota</taxon>
        <taxon>Neoptera</taxon>
        <taxon>Endopterygota</taxon>
        <taxon>Lepidoptera</taxon>
        <taxon>Glossata</taxon>
        <taxon>Ditrysia</taxon>
        <taxon>Yponomeutoidea</taxon>
        <taxon>Plutellidae</taxon>
        <taxon>Plutella</taxon>
    </lineage>
</organism>
<evidence type="ECO:0000256" key="2">
    <source>
        <dbReference type="ARBA" id="ARBA00022490"/>
    </source>
</evidence>
<evidence type="ECO:0000259" key="6">
    <source>
        <dbReference type="Pfam" id="PF13001"/>
    </source>
</evidence>
<dbReference type="Pfam" id="PF23731">
    <property type="entry name" value="ARM_ECM29_C"/>
    <property type="match status" value="1"/>
</dbReference>
<evidence type="ECO:0008006" key="11">
    <source>
        <dbReference type="Google" id="ProtNLM"/>
    </source>
</evidence>
<dbReference type="PANTHER" id="PTHR23346:SF19">
    <property type="entry name" value="PROTEASOME ADAPTER AND SCAFFOLD PROTEIN ECM29"/>
    <property type="match status" value="1"/>
</dbReference>
<feature type="domain" description="Proteasome component Ecm29 N-terminal" evidence="6">
    <location>
        <begin position="20"/>
        <end position="286"/>
    </location>
</feature>
<dbReference type="InterPro" id="IPR011989">
    <property type="entry name" value="ARM-like"/>
</dbReference>
<keyword evidence="4" id="KW-0647">Proteasome</keyword>
<dbReference type="InterPro" id="IPR016024">
    <property type="entry name" value="ARM-type_fold"/>
</dbReference>
<evidence type="ECO:0000313" key="10">
    <source>
        <dbReference type="Proteomes" id="UP000823941"/>
    </source>
</evidence>
<dbReference type="InterPro" id="IPR055444">
    <property type="entry name" value="ARM_ECM29"/>
</dbReference>
<evidence type="ECO:0000256" key="4">
    <source>
        <dbReference type="ARBA" id="ARBA00022942"/>
    </source>
</evidence>
<dbReference type="Proteomes" id="UP000823941">
    <property type="component" value="Chromosome 22"/>
</dbReference>
<comment type="caution">
    <text evidence="9">The sequence shown here is derived from an EMBL/GenBank/DDBJ whole genome shotgun (WGS) entry which is preliminary data.</text>
</comment>
<keyword evidence="10" id="KW-1185">Reference proteome</keyword>
<feature type="domain" description="Proteasome adapter and scaffold protein ECM29 HEAT-repeat" evidence="8">
    <location>
        <begin position="1442"/>
        <end position="1601"/>
    </location>
</feature>
<accession>A0ABQ7Q311</accession>
<gene>
    <name evidence="9" type="ORF">JYU34_016605</name>
</gene>
<evidence type="ECO:0000313" key="9">
    <source>
        <dbReference type="EMBL" id="KAG7299620.1"/>
    </source>
</evidence>
<sequence>MSEMEVTETENDCSNDLLLLDRVFLRLGNADSDDQLESCLNRFLPPVILKLSSPHEQVRTKVMELLVHVNKRVKCRADVQLPVQTLLSLYRDPKANSFIINFTIIYITMGFPRLPKDQQLALAPSLLEAIENKPQGHQDGILMLVMPLLGSIKETDLNLKEKPKVANLILKFANDILLLPYRALPNSGESEFQVPPGMSMKTYKRIVDKHVMNANQLEEMKLSIVNFISKDIFNGSDILLPLIVAAADSRFSVANHANSPLIRVTSSVDWSLPSVVGPLYSLYLGTWGGMKVLPDDKKVVFSSLFDPNSNSRLRNLALMNLLNVIQNGDETQLKKVSTVFLQGLLKLIRSEEHAEQQAKAYLCLGRLAMKYPDCVNNQFSLLEELVKKIPDAVPEMRTALRDALLEMAVAYRINPDAPTEKPEPMDISPSEESAGSSTDRVSMDTDEASESKKQKTSAFDEPQALALFALLEHYMHSEESMIRYIAMRYSAAVFPQDYIPSRYLLLLASGDSQDDISTEARKCLYGTSRPSEIEDVINNVTKETTTVHIDDADSKNKNNTEPVEEFKVPKFKSMVNYIWEQMQKRKKGSNAKHRFVISNQVLQFHPITYQEILRYLRMCLNYEAQLKDCSNHPNATSPLLSKYFYENLLDTEVLEQYLTMITSLLSASPDLMPLTSFLDIVGCVPDKMAPKYKHLLPFLKNLYTNSTKEEIRETAALIYAIISVHTSEKRAIDNEIKEFVSQSLNNKSLEAQCGYTSAFANICERCISLSKNGKFGGKGFSPKTWEPYQEGAVVLANFLASPQPLLVNVGCENIALLARCSGLPLTDITPEQTALTAEENPFNIGKHSETNLKPTTEVTKFTVAERLFGIVGSPKLPSKTKEKALYTLGLMCCGERLSFAEAIVKGFLQMAKDSKEFEIHLQIGESLVLCVEGVNSNENRDLWTELPREGSAKVRDAQALEQNDKLLEWLLQKLFDIAKLPHPHSRQATSIWLLALLKNCPARAPLASRLQPLQDVFMDLLSENSEVVQDVASKGLSLVYQNSAESQKRALVDQIIEQLTSGKRSVAQVTEDTKIFEEGQLGKAPTGQKRALVDQIIEQLTSGKRFVAQITDDTKIFEEGQLGKAPTGGNLSTYKELCSLASDLNQPDLLYKFMHLAHHNSVWNSKKGAAFGFQSIAVQAGSQLSEQLPRIVPRLYRYRFDPTPRIQHSMTSIWHALVSNTHATVQKYHKEILDDLITNLTSPQWRVRSSCCGAVSELLGGLPGLAGVSARLPELWAQLFRVMDDVHEATRHAATAAANTLSKVIGSKTRIMHPHKLRHLVLSSSPPSGWAAARCVCGPCRSCSGAARAGVSPRLPELWARLFRVMDDVHEATRHAHTAAANTLSKVCLRATDVSQGKDGRIVLSAILPVLLDNGITNVVREVRNISLQTVSKLVTTAGESLKPFLPNLIPALVTAAGELESAKLSYLSTALGSDHDTREMLDDMRANAARHHYTTDTVVKCMPYIDIQVMTETLPKMLELTKSPQLGTKVACCHFFILVTHNLRQELEPIAGKIMSTLLNGSFDRNATVRKNYTEALGQISAYAKSSSVEKLMKKLVNIYETKDDNISKSVVALILKSVSKAKIELIKDNEEIIAPMVFLALHAPKDDESTATVEMFEELWTDISPGREAGLRLHLPAIRARVEAALASSSWTQKVQAASAIKTICHDAASAIKSICRDAGGLGAQREQLVRALLAAVAGKTFDGKQHVLHALADLCEVKEGEEPLSPSLSEDCLTALLQESRKQEVVYKRHAITALGNALAATKGDKFHQLYDIVKVILSKNELSTDKDSDSDEDSAGARRRREQLTQLKEAAYELLGKAWPANPDTQEKYQEKFFEHCSSSYPGSSRSTQLSILTAMTRVLERLAVLSSDQMEVDNVSGREQAVASVTAHVAAVVDFTLKLKYEDEVNKLKAIYQTYAADLSKDSSHEIRAKLDDIKVQLK</sequence>
<comment type="subcellular location">
    <subcellularLocation>
        <location evidence="1">Cytoplasm</location>
    </subcellularLocation>
</comment>
<feature type="compositionally biased region" description="Polar residues" evidence="5">
    <location>
        <begin position="430"/>
        <end position="440"/>
    </location>
</feature>